<evidence type="ECO:0000313" key="2">
    <source>
        <dbReference type="Proteomes" id="UP000828251"/>
    </source>
</evidence>
<evidence type="ECO:0000313" key="1">
    <source>
        <dbReference type="EMBL" id="KAH1121323.1"/>
    </source>
</evidence>
<protein>
    <submittedName>
        <fullName evidence="1">Uncharacterized protein</fullName>
    </submittedName>
</protein>
<dbReference type="EMBL" id="JAIQCV010000002">
    <property type="protein sequence ID" value="KAH1121323.1"/>
    <property type="molecule type" value="Genomic_DNA"/>
</dbReference>
<proteinExistence type="predicted"/>
<organism evidence="1 2">
    <name type="scientific">Gossypium stocksii</name>
    <dbReference type="NCBI Taxonomy" id="47602"/>
    <lineage>
        <taxon>Eukaryota</taxon>
        <taxon>Viridiplantae</taxon>
        <taxon>Streptophyta</taxon>
        <taxon>Embryophyta</taxon>
        <taxon>Tracheophyta</taxon>
        <taxon>Spermatophyta</taxon>
        <taxon>Magnoliopsida</taxon>
        <taxon>eudicotyledons</taxon>
        <taxon>Gunneridae</taxon>
        <taxon>Pentapetalae</taxon>
        <taxon>rosids</taxon>
        <taxon>malvids</taxon>
        <taxon>Malvales</taxon>
        <taxon>Malvaceae</taxon>
        <taxon>Malvoideae</taxon>
        <taxon>Gossypium</taxon>
    </lineage>
</organism>
<sequence>MGDMNDTIKMIEGHSAELDSKKEKLKEVVLESLGSNVERMRWMLNSTVENIVMMPMATMVMGNHEMGNEDTNPKE</sequence>
<name>A0A9D4AI24_9ROSI</name>
<gene>
    <name evidence="1" type="ORF">J1N35_004483</name>
</gene>
<dbReference type="AlphaFoldDB" id="A0A9D4AI24"/>
<comment type="caution">
    <text evidence="1">The sequence shown here is derived from an EMBL/GenBank/DDBJ whole genome shotgun (WGS) entry which is preliminary data.</text>
</comment>
<accession>A0A9D4AI24</accession>
<keyword evidence="2" id="KW-1185">Reference proteome</keyword>
<dbReference type="Proteomes" id="UP000828251">
    <property type="component" value="Unassembled WGS sequence"/>
</dbReference>
<reference evidence="1 2" key="1">
    <citation type="journal article" date="2021" name="Plant Biotechnol. J.">
        <title>Multi-omics assisted identification of the key and species-specific regulatory components of drought-tolerant mechanisms in Gossypium stocksii.</title>
        <authorList>
            <person name="Yu D."/>
            <person name="Ke L."/>
            <person name="Zhang D."/>
            <person name="Wu Y."/>
            <person name="Sun Y."/>
            <person name="Mei J."/>
            <person name="Sun J."/>
            <person name="Sun Y."/>
        </authorList>
    </citation>
    <scope>NUCLEOTIDE SEQUENCE [LARGE SCALE GENOMIC DNA]</scope>
    <source>
        <strain evidence="2">cv. E1</strain>
        <tissue evidence="1">Leaf</tissue>
    </source>
</reference>